<organism evidence="1 2">
    <name type="scientific">Anabaena subtropica FACHB-260</name>
    <dbReference type="NCBI Taxonomy" id="2692884"/>
    <lineage>
        <taxon>Bacteria</taxon>
        <taxon>Bacillati</taxon>
        <taxon>Cyanobacteriota</taxon>
        <taxon>Cyanophyceae</taxon>
        <taxon>Nostocales</taxon>
        <taxon>Nostocaceae</taxon>
        <taxon>Anabaena</taxon>
    </lineage>
</organism>
<dbReference type="Proteomes" id="UP000607281">
    <property type="component" value="Unassembled WGS sequence"/>
</dbReference>
<sequence>MLPNKGVFVVSFPNRQHCGRVAGLYRHNPTPSEPDMGFTTYPAQAIHKRQIVPECIC</sequence>
<comment type="caution">
    <text evidence="1">The sequence shown here is derived from an EMBL/GenBank/DDBJ whole genome shotgun (WGS) entry which is preliminary data.</text>
</comment>
<reference evidence="1 2" key="1">
    <citation type="journal article" date="2020" name="ISME J.">
        <title>Comparative genomics reveals insights into cyanobacterial evolution and habitat adaptation.</title>
        <authorList>
            <person name="Chen M.Y."/>
            <person name="Teng W.K."/>
            <person name="Zhao L."/>
            <person name="Hu C.X."/>
            <person name="Zhou Y.K."/>
            <person name="Han B.P."/>
            <person name="Song L.R."/>
            <person name="Shu W.S."/>
        </authorList>
    </citation>
    <scope>NUCLEOTIDE SEQUENCE [LARGE SCALE GENOMIC DNA]</scope>
    <source>
        <strain evidence="1 2">FACHB-260</strain>
    </source>
</reference>
<gene>
    <name evidence="1" type="ORF">H6G18_10985</name>
</gene>
<proteinExistence type="predicted"/>
<evidence type="ECO:0000313" key="2">
    <source>
        <dbReference type="Proteomes" id="UP000607281"/>
    </source>
</evidence>
<evidence type="ECO:0000313" key="1">
    <source>
        <dbReference type="EMBL" id="MBD2344670.1"/>
    </source>
</evidence>
<name>A0ABR8CSA9_9NOST</name>
<keyword evidence="2" id="KW-1185">Reference proteome</keyword>
<protein>
    <submittedName>
        <fullName evidence="1">Uncharacterized protein</fullName>
    </submittedName>
</protein>
<accession>A0ABR8CSA9</accession>
<dbReference type="EMBL" id="JACJRF010000014">
    <property type="protein sequence ID" value="MBD2344670.1"/>
    <property type="molecule type" value="Genomic_DNA"/>
</dbReference>